<protein>
    <submittedName>
        <fullName evidence="1">Uncharacterized protein</fullName>
    </submittedName>
</protein>
<dbReference type="Proteomes" id="UP000292082">
    <property type="component" value="Unassembled WGS sequence"/>
</dbReference>
<organism evidence="1 2">
    <name type="scientific">Dichomitus squalens</name>
    <dbReference type="NCBI Taxonomy" id="114155"/>
    <lineage>
        <taxon>Eukaryota</taxon>
        <taxon>Fungi</taxon>
        <taxon>Dikarya</taxon>
        <taxon>Basidiomycota</taxon>
        <taxon>Agaricomycotina</taxon>
        <taxon>Agaricomycetes</taxon>
        <taxon>Polyporales</taxon>
        <taxon>Polyporaceae</taxon>
        <taxon>Dichomitus</taxon>
    </lineage>
</organism>
<proteinExistence type="predicted"/>
<sequence length="162" mass="18022">MLKDSVSSMLACTHTAHHVSAMLSVLRLTALCSLSKFVRLREGTKTGWSDHHRGAGCVALVQSRCPSCIHNQPYFIPVATSALCQRGGDSTSLSGNPTEDSHRTLVKKGKMYRSCQYAPRGRPRIAHLYEESVRSATYRLWYMSIREVSEEERPGSSPQRPA</sequence>
<accession>A0A4Q9NQ05</accession>
<dbReference type="AlphaFoldDB" id="A0A4Q9NQ05"/>
<gene>
    <name evidence="1" type="ORF">BD310DRAFT_940991</name>
</gene>
<reference evidence="1 2" key="1">
    <citation type="submission" date="2019-01" db="EMBL/GenBank/DDBJ databases">
        <title>Draft genome sequences of three monokaryotic isolates of the white-rot basidiomycete fungus Dichomitus squalens.</title>
        <authorList>
            <consortium name="DOE Joint Genome Institute"/>
            <person name="Lopez S.C."/>
            <person name="Andreopoulos B."/>
            <person name="Pangilinan J."/>
            <person name="Lipzen A."/>
            <person name="Riley R."/>
            <person name="Ahrendt S."/>
            <person name="Ng V."/>
            <person name="Barry K."/>
            <person name="Daum C."/>
            <person name="Grigoriev I.V."/>
            <person name="Hilden K.S."/>
            <person name="Makela M.R."/>
            <person name="de Vries R.P."/>
        </authorList>
    </citation>
    <scope>NUCLEOTIDE SEQUENCE [LARGE SCALE GENOMIC DNA]</scope>
    <source>
        <strain evidence="1 2">CBS 464.89</strain>
    </source>
</reference>
<name>A0A4Q9NQ05_9APHY</name>
<evidence type="ECO:0000313" key="2">
    <source>
        <dbReference type="Proteomes" id="UP000292082"/>
    </source>
</evidence>
<dbReference type="EMBL" id="ML145266">
    <property type="protein sequence ID" value="TBU52097.1"/>
    <property type="molecule type" value="Genomic_DNA"/>
</dbReference>
<evidence type="ECO:0000313" key="1">
    <source>
        <dbReference type="EMBL" id="TBU52097.1"/>
    </source>
</evidence>
<keyword evidence="2" id="KW-1185">Reference proteome</keyword>